<dbReference type="PANTHER" id="PTHR37984:SF9">
    <property type="entry name" value="INTEGRASE CATALYTIC DOMAIN-CONTAINING PROTEIN"/>
    <property type="match status" value="1"/>
</dbReference>
<evidence type="ECO:0000259" key="1">
    <source>
        <dbReference type="SMART" id="SM00343"/>
    </source>
</evidence>
<organism evidence="2 3">
    <name type="scientific">Psylliodes chrysocephalus</name>
    <dbReference type="NCBI Taxonomy" id="3402493"/>
    <lineage>
        <taxon>Eukaryota</taxon>
        <taxon>Metazoa</taxon>
        <taxon>Ecdysozoa</taxon>
        <taxon>Arthropoda</taxon>
        <taxon>Hexapoda</taxon>
        <taxon>Insecta</taxon>
        <taxon>Pterygota</taxon>
        <taxon>Neoptera</taxon>
        <taxon>Endopterygota</taxon>
        <taxon>Coleoptera</taxon>
        <taxon>Polyphaga</taxon>
        <taxon>Cucujiformia</taxon>
        <taxon>Chrysomeloidea</taxon>
        <taxon>Chrysomelidae</taxon>
        <taxon>Galerucinae</taxon>
        <taxon>Alticini</taxon>
        <taxon>Psylliodes</taxon>
    </lineage>
</organism>
<dbReference type="AlphaFoldDB" id="A0A9P0CIZ1"/>
<proteinExistence type="predicted"/>
<sequence>MDVELKTSLINEIGLFDYGKANWLEYTIKMDSYFQANFISSEQKKEICIAAVGGKTLKTLKVMIRPKKLQDPEVTYEFIIEALERHFYPNPDSSFYINKFTLRKQMPRESFFEYVVALRKLIINCRFPKKGQHSKLRNQLITGAREALKEKFNANSMSLSQVFETGLLWDDSRIPAAAPPRRNHKARINRVAKCFRCAVPVSKHNNQPCSFDWALCSGCGVKGHLSLACKYKDLSCNNCQGKGHIAKMCKAPAVIQNGEKPVEV</sequence>
<gene>
    <name evidence="2" type="ORF">PSYICH_LOCUS1928</name>
</gene>
<dbReference type="PANTHER" id="PTHR37984">
    <property type="entry name" value="PROTEIN CBG26694"/>
    <property type="match status" value="1"/>
</dbReference>
<dbReference type="GO" id="GO:0008270">
    <property type="term" value="F:zinc ion binding"/>
    <property type="evidence" value="ECO:0007669"/>
    <property type="project" value="InterPro"/>
</dbReference>
<reference evidence="2" key="1">
    <citation type="submission" date="2022-01" db="EMBL/GenBank/DDBJ databases">
        <authorList>
            <person name="King R."/>
        </authorList>
    </citation>
    <scope>NUCLEOTIDE SEQUENCE</scope>
</reference>
<evidence type="ECO:0000313" key="2">
    <source>
        <dbReference type="EMBL" id="CAH1100245.1"/>
    </source>
</evidence>
<dbReference type="SUPFAM" id="SSF57756">
    <property type="entry name" value="Retrovirus zinc finger-like domains"/>
    <property type="match status" value="1"/>
</dbReference>
<dbReference type="Gene3D" id="4.10.60.10">
    <property type="entry name" value="Zinc finger, CCHC-type"/>
    <property type="match status" value="1"/>
</dbReference>
<protein>
    <recommendedName>
        <fullName evidence="1">CCHC-type domain-containing protein</fullName>
    </recommendedName>
</protein>
<dbReference type="OrthoDB" id="6496131at2759"/>
<dbReference type="InterPro" id="IPR050951">
    <property type="entry name" value="Retrovirus_Pol_polyprotein"/>
</dbReference>
<dbReference type="InterPro" id="IPR001878">
    <property type="entry name" value="Znf_CCHC"/>
</dbReference>
<dbReference type="Proteomes" id="UP001153636">
    <property type="component" value="Chromosome 10"/>
</dbReference>
<dbReference type="SMART" id="SM00343">
    <property type="entry name" value="ZnF_C2HC"/>
    <property type="match status" value="2"/>
</dbReference>
<keyword evidence="3" id="KW-1185">Reference proteome</keyword>
<evidence type="ECO:0000313" key="3">
    <source>
        <dbReference type="Proteomes" id="UP001153636"/>
    </source>
</evidence>
<dbReference type="EMBL" id="OV651822">
    <property type="protein sequence ID" value="CAH1100245.1"/>
    <property type="molecule type" value="Genomic_DNA"/>
</dbReference>
<dbReference type="GO" id="GO:0003676">
    <property type="term" value="F:nucleic acid binding"/>
    <property type="evidence" value="ECO:0007669"/>
    <property type="project" value="InterPro"/>
</dbReference>
<feature type="domain" description="CCHC-type" evidence="1">
    <location>
        <begin position="235"/>
        <end position="251"/>
    </location>
</feature>
<name>A0A9P0CIZ1_9CUCU</name>
<accession>A0A9P0CIZ1</accession>
<dbReference type="InterPro" id="IPR036875">
    <property type="entry name" value="Znf_CCHC_sf"/>
</dbReference>
<feature type="domain" description="CCHC-type" evidence="1">
    <location>
        <begin position="215"/>
        <end position="231"/>
    </location>
</feature>